<comment type="caution">
    <text evidence="1">The sequence shown here is derived from an EMBL/GenBank/DDBJ whole genome shotgun (WGS) entry which is preliminary data.</text>
</comment>
<keyword evidence="2" id="KW-1185">Reference proteome</keyword>
<reference evidence="1" key="1">
    <citation type="journal article" date="2020" name="bioRxiv">
        <title>Chromosome-level reference genome of the European wasp spider Argiope bruennichi: a resource for studies on range expansion and evolutionary adaptation.</title>
        <authorList>
            <person name="Sheffer M.M."/>
            <person name="Hoppe A."/>
            <person name="Krehenwinkel H."/>
            <person name="Uhl G."/>
            <person name="Kuss A.W."/>
            <person name="Jensen L."/>
            <person name="Jensen C."/>
            <person name="Gillespie R.G."/>
            <person name="Hoff K.J."/>
            <person name="Prost S."/>
        </authorList>
    </citation>
    <scope>NUCLEOTIDE SEQUENCE</scope>
</reference>
<sequence>MADLAFISKSDLEILKALTLTNDINKKYNSNSVQTSNDMQTTISSENVSVNDNTDSQVTAFLSCASENFVSIYNSFKFDSEYETLCYDVKCVNIMCDLFIEKNRFLEMQICSFIKDVSPIAQEIISTNRLYKVLEEINNTTDHIVLICDKMYKIQQVLQEKPCERTLKVNPSCQKAVMKFFTIAKSIMEKLQQQVENIENYRSKNAAGIETYHKDLQSKLHGKILELAKRIDIISQFRDQILSTSTQNSVSTSKIDMLLS</sequence>
<protein>
    <submittedName>
        <fullName evidence="1">Uncharacterized protein</fullName>
    </submittedName>
</protein>
<evidence type="ECO:0000313" key="2">
    <source>
        <dbReference type="Proteomes" id="UP000807504"/>
    </source>
</evidence>
<name>A0A8T0E855_ARGBR</name>
<dbReference type="EMBL" id="JABXBU010002230">
    <property type="protein sequence ID" value="KAF8767943.1"/>
    <property type="molecule type" value="Genomic_DNA"/>
</dbReference>
<dbReference type="Proteomes" id="UP000807504">
    <property type="component" value="Unassembled WGS sequence"/>
</dbReference>
<evidence type="ECO:0000313" key="1">
    <source>
        <dbReference type="EMBL" id="KAF8767943.1"/>
    </source>
</evidence>
<dbReference type="AlphaFoldDB" id="A0A8T0E855"/>
<organism evidence="1 2">
    <name type="scientific">Argiope bruennichi</name>
    <name type="common">Wasp spider</name>
    <name type="synonym">Aranea bruennichi</name>
    <dbReference type="NCBI Taxonomy" id="94029"/>
    <lineage>
        <taxon>Eukaryota</taxon>
        <taxon>Metazoa</taxon>
        <taxon>Ecdysozoa</taxon>
        <taxon>Arthropoda</taxon>
        <taxon>Chelicerata</taxon>
        <taxon>Arachnida</taxon>
        <taxon>Araneae</taxon>
        <taxon>Araneomorphae</taxon>
        <taxon>Entelegynae</taxon>
        <taxon>Araneoidea</taxon>
        <taxon>Araneidae</taxon>
        <taxon>Argiope</taxon>
    </lineage>
</organism>
<accession>A0A8T0E855</accession>
<proteinExistence type="predicted"/>
<reference evidence="1" key="2">
    <citation type="submission" date="2020-06" db="EMBL/GenBank/DDBJ databases">
        <authorList>
            <person name="Sheffer M."/>
        </authorList>
    </citation>
    <scope>NUCLEOTIDE SEQUENCE</scope>
</reference>
<dbReference type="OMA" id="FLEMQIC"/>
<dbReference type="OrthoDB" id="6433223at2759"/>
<gene>
    <name evidence="1" type="ORF">HNY73_020815</name>
</gene>